<dbReference type="SUPFAM" id="SSF51905">
    <property type="entry name" value="FAD/NAD(P)-binding domain"/>
    <property type="match status" value="1"/>
</dbReference>
<evidence type="ECO:0000256" key="4">
    <source>
        <dbReference type="ARBA" id="ARBA00023002"/>
    </source>
</evidence>
<dbReference type="InterPro" id="IPR036188">
    <property type="entry name" value="FAD/NAD-bd_sf"/>
</dbReference>
<sequence>MDFLRELRLVFVFIGCTRLAGSDYPMDTKFLTLSTRGVVLAFGGFSADVNYRKRLDPKLGEAFLTTNQPGATAEGLRQASRIGANVIQADWIQCLPSCSPVEKGMGLASHFATIAGSLYGVWVDSKTGSRFVDEFGDRKVCTDAILGVINRGGKALAISDQNGVDEMEVVRPGLTQKILKSGALRQFASFAELAEAYGIDRKSLDSTIARYNELLSAGRDADFGRRFDKRAKALGRAPFYVSEMSPKVHHCMGGVAVNVETAVLDVETDKPIPGLFAAGECVGGIHGAVRIGACAVMDCLVNGRQAGLSAAASPKA</sequence>
<reference evidence="6 7" key="1">
    <citation type="submission" date="2012-05" db="EMBL/GenBank/DDBJ databases">
        <title>The Genome Sequence of Sutterella wadsworthensis 2_1_59BFAA.</title>
        <authorList>
            <consortium name="The Broad Institute Genome Sequencing Platform"/>
            <person name="Earl A."/>
            <person name="Ward D."/>
            <person name="Feldgarden M."/>
            <person name="Gevers D."/>
            <person name="Daigneault M."/>
            <person name="Strauss J."/>
            <person name="Allen-Vercoe E."/>
            <person name="Walker B."/>
            <person name="Young S.K."/>
            <person name="Zeng Q."/>
            <person name="Gargeya S."/>
            <person name="Fitzgerald M."/>
            <person name="Haas B."/>
            <person name="Abouelleil A."/>
            <person name="Alvarado L."/>
            <person name="Arachchi H.M."/>
            <person name="Berlin A.M."/>
            <person name="Chapman S.B."/>
            <person name="Goldberg J."/>
            <person name="Griggs A."/>
            <person name="Gujja S."/>
            <person name="Hansen M."/>
            <person name="Howarth C."/>
            <person name="Imamovic A."/>
            <person name="Larimer J."/>
            <person name="McCowen C."/>
            <person name="Montmayeur A."/>
            <person name="Murphy C."/>
            <person name="Neiman D."/>
            <person name="Pearson M."/>
            <person name="Priest M."/>
            <person name="Roberts A."/>
            <person name="Saif S."/>
            <person name="Shea T."/>
            <person name="Sisk P."/>
            <person name="Sykes S."/>
            <person name="Wortman J."/>
            <person name="Nusbaum C."/>
            <person name="Birren B."/>
        </authorList>
    </citation>
    <scope>NUCLEOTIDE SEQUENCE [LARGE SCALE GENOMIC DNA]</scope>
    <source>
        <strain evidence="6 7">2_1_59BFAA</strain>
    </source>
</reference>
<dbReference type="AlphaFoldDB" id="K1JXD4"/>
<evidence type="ECO:0000256" key="2">
    <source>
        <dbReference type="ARBA" id="ARBA00022630"/>
    </source>
</evidence>
<keyword evidence="4" id="KW-0560">Oxidoreductase</keyword>
<dbReference type="InterPro" id="IPR050315">
    <property type="entry name" value="FAD-oxidoreductase_2"/>
</dbReference>
<comment type="cofactor">
    <cofactor evidence="1">
        <name>FAD</name>
        <dbReference type="ChEBI" id="CHEBI:57692"/>
    </cofactor>
</comment>
<accession>K1JXD4</accession>
<proteinExistence type="predicted"/>
<evidence type="ECO:0000259" key="5">
    <source>
        <dbReference type="Pfam" id="PF00890"/>
    </source>
</evidence>
<keyword evidence="7" id="KW-1185">Reference proteome</keyword>
<dbReference type="InterPro" id="IPR027477">
    <property type="entry name" value="Succ_DH/fumarate_Rdtase_cat_sf"/>
</dbReference>
<dbReference type="EMBL" id="ADMG01000003">
    <property type="protein sequence ID" value="EKB32322.1"/>
    <property type="molecule type" value="Genomic_DNA"/>
</dbReference>
<evidence type="ECO:0000256" key="3">
    <source>
        <dbReference type="ARBA" id="ARBA00022827"/>
    </source>
</evidence>
<protein>
    <submittedName>
        <fullName evidence="6">Flavocytochrome c</fullName>
    </submittedName>
</protein>
<dbReference type="GO" id="GO:0016491">
    <property type="term" value="F:oxidoreductase activity"/>
    <property type="evidence" value="ECO:0007669"/>
    <property type="project" value="UniProtKB-KW"/>
</dbReference>
<gene>
    <name evidence="6" type="ORF">HMPREF9465_00066</name>
</gene>
<dbReference type="eggNOG" id="COG1053">
    <property type="taxonomic scope" value="Bacteria"/>
</dbReference>
<dbReference type="SUPFAM" id="SSF56425">
    <property type="entry name" value="Succinate dehydrogenase/fumarate reductase flavoprotein, catalytic domain"/>
    <property type="match status" value="1"/>
</dbReference>
<dbReference type="STRING" id="742823.HMPREF9465_00066"/>
<organism evidence="6 7">
    <name type="scientific">Sutterella wadsworthensis 2_1_59BFAA</name>
    <dbReference type="NCBI Taxonomy" id="742823"/>
    <lineage>
        <taxon>Bacteria</taxon>
        <taxon>Pseudomonadati</taxon>
        <taxon>Pseudomonadota</taxon>
        <taxon>Betaproteobacteria</taxon>
        <taxon>Burkholderiales</taxon>
        <taxon>Sutterellaceae</taxon>
        <taxon>Sutterella</taxon>
    </lineage>
</organism>
<evidence type="ECO:0000256" key="1">
    <source>
        <dbReference type="ARBA" id="ARBA00001974"/>
    </source>
</evidence>
<keyword evidence="3" id="KW-0274">FAD</keyword>
<dbReference type="Gene3D" id="3.50.50.60">
    <property type="entry name" value="FAD/NAD(P)-binding domain"/>
    <property type="match status" value="1"/>
</dbReference>
<dbReference type="Proteomes" id="UP000005835">
    <property type="component" value="Unassembled WGS sequence"/>
</dbReference>
<dbReference type="InterPro" id="IPR003953">
    <property type="entry name" value="FAD-dep_OxRdtase_2_FAD-bd"/>
</dbReference>
<comment type="caution">
    <text evidence="6">The sequence shown here is derived from an EMBL/GenBank/DDBJ whole genome shotgun (WGS) entry which is preliminary data.</text>
</comment>
<dbReference type="HOGENOM" id="CLU_011398_4_5_4"/>
<name>K1JXD4_9BURK</name>
<evidence type="ECO:0000313" key="7">
    <source>
        <dbReference type="Proteomes" id="UP000005835"/>
    </source>
</evidence>
<dbReference type="PATRIC" id="fig|742823.3.peg.71"/>
<dbReference type="Gene3D" id="3.90.700.10">
    <property type="entry name" value="Succinate dehydrogenase/fumarate reductase flavoprotein, catalytic domain"/>
    <property type="match status" value="1"/>
</dbReference>
<evidence type="ECO:0000313" key="6">
    <source>
        <dbReference type="EMBL" id="EKB32322.1"/>
    </source>
</evidence>
<keyword evidence="2" id="KW-0285">Flavoprotein</keyword>
<dbReference type="PANTHER" id="PTHR43400">
    <property type="entry name" value="FUMARATE REDUCTASE"/>
    <property type="match status" value="1"/>
</dbReference>
<dbReference type="Pfam" id="PF00890">
    <property type="entry name" value="FAD_binding_2"/>
    <property type="match status" value="1"/>
</dbReference>
<dbReference type="PANTHER" id="PTHR43400:SF7">
    <property type="entry name" value="FAD-DEPENDENT OXIDOREDUCTASE 2 FAD BINDING DOMAIN-CONTAINING PROTEIN"/>
    <property type="match status" value="1"/>
</dbReference>
<feature type="domain" description="FAD-dependent oxidoreductase 2 FAD-binding" evidence="5">
    <location>
        <begin position="33"/>
        <end position="295"/>
    </location>
</feature>